<feature type="transmembrane region" description="Helical" evidence="2">
    <location>
        <begin position="20"/>
        <end position="38"/>
    </location>
</feature>
<evidence type="ECO:0000256" key="1">
    <source>
        <dbReference type="SAM" id="MobiDB-lite"/>
    </source>
</evidence>
<keyword evidence="2" id="KW-0812">Transmembrane</keyword>
<name>A0A2U2X1B8_9FLAO</name>
<comment type="caution">
    <text evidence="3">The sequence shown here is derived from an EMBL/GenBank/DDBJ whole genome shotgun (WGS) entry which is preliminary data.</text>
</comment>
<keyword evidence="2" id="KW-1133">Transmembrane helix</keyword>
<evidence type="ECO:0000313" key="3">
    <source>
        <dbReference type="EMBL" id="PWH81559.1"/>
    </source>
</evidence>
<evidence type="ECO:0000313" key="4">
    <source>
        <dbReference type="Proteomes" id="UP000245370"/>
    </source>
</evidence>
<feature type="region of interest" description="Disordered" evidence="1">
    <location>
        <begin position="181"/>
        <end position="200"/>
    </location>
</feature>
<feature type="transmembrane region" description="Helical" evidence="2">
    <location>
        <begin position="143"/>
        <end position="164"/>
    </location>
</feature>
<dbReference type="AlphaFoldDB" id="A0A2U2X1B8"/>
<evidence type="ECO:0000256" key="2">
    <source>
        <dbReference type="SAM" id="Phobius"/>
    </source>
</evidence>
<organism evidence="3 4">
    <name type="scientific">Brumimicrobium oceani</name>
    <dbReference type="NCBI Taxonomy" id="2100725"/>
    <lineage>
        <taxon>Bacteria</taxon>
        <taxon>Pseudomonadati</taxon>
        <taxon>Bacteroidota</taxon>
        <taxon>Flavobacteriia</taxon>
        <taxon>Flavobacteriales</taxon>
        <taxon>Crocinitomicaceae</taxon>
        <taxon>Brumimicrobium</taxon>
    </lineage>
</organism>
<protein>
    <submittedName>
        <fullName evidence="3">Uncharacterized protein</fullName>
    </submittedName>
</protein>
<gene>
    <name evidence="3" type="ORF">DIT68_14620</name>
</gene>
<dbReference type="EMBL" id="QFRJ01000016">
    <property type="protein sequence ID" value="PWH81559.1"/>
    <property type="molecule type" value="Genomic_DNA"/>
</dbReference>
<proteinExistence type="predicted"/>
<reference evidence="3 4" key="2">
    <citation type="submission" date="2018-05" db="EMBL/GenBank/DDBJ databases">
        <authorList>
            <person name="Lanie J.A."/>
            <person name="Ng W.-L."/>
            <person name="Kazmierczak K.M."/>
            <person name="Andrzejewski T.M."/>
            <person name="Davidsen T.M."/>
            <person name="Wayne K.J."/>
            <person name="Tettelin H."/>
            <person name="Glass J.I."/>
            <person name="Rusch D."/>
            <person name="Podicherti R."/>
            <person name="Tsui H.-C.T."/>
            <person name="Winkler M.E."/>
        </authorList>
    </citation>
    <scope>NUCLEOTIDE SEQUENCE [LARGE SCALE GENOMIC DNA]</scope>
    <source>
        <strain evidence="3 4">C305</strain>
    </source>
</reference>
<reference evidence="3 4" key="1">
    <citation type="submission" date="2018-05" db="EMBL/GenBank/DDBJ databases">
        <title>Brumimicrobium oceani sp. nov., isolated from coastal sediment.</title>
        <authorList>
            <person name="Kou Y."/>
        </authorList>
    </citation>
    <scope>NUCLEOTIDE SEQUENCE [LARGE SCALE GENOMIC DNA]</scope>
    <source>
        <strain evidence="3 4">C305</strain>
    </source>
</reference>
<feature type="transmembrane region" description="Helical" evidence="2">
    <location>
        <begin position="44"/>
        <end position="63"/>
    </location>
</feature>
<dbReference type="Proteomes" id="UP000245370">
    <property type="component" value="Unassembled WGS sequence"/>
</dbReference>
<sequence length="200" mass="22771">MLFIRVLRGGRPKILFEIYFIKTIRYVFLADVIFLFSIQQAGGLVLINDLLLAGLILLIYFTGKIQSKQERQSLFSVRGKANIPGFGDLLNRLKPVFDIRLEIGVVVLALAIFSGFYFAPHLASNTISNWFLESILNIEDTPVFGFIFKIVGFFFMISVLMRIANAIMAILMGSKKEADFAEDDHKDNDDDHFDDYTEIK</sequence>
<keyword evidence="4" id="KW-1185">Reference proteome</keyword>
<keyword evidence="2" id="KW-0472">Membrane</keyword>
<feature type="transmembrane region" description="Helical" evidence="2">
    <location>
        <begin position="101"/>
        <end position="123"/>
    </location>
</feature>
<accession>A0A2U2X1B8</accession>